<gene>
    <name evidence="4" type="ORF">DEHRE_09535</name>
</gene>
<dbReference type="InterPro" id="IPR014347">
    <property type="entry name" value="Tautomerase/MIF_sf"/>
</dbReference>
<keyword evidence="2" id="KW-0413">Isomerase</keyword>
<dbReference type="EMBL" id="CP007033">
    <property type="protein sequence ID" value="AHF10296.1"/>
    <property type="molecule type" value="Genomic_DNA"/>
</dbReference>
<evidence type="ECO:0000313" key="4">
    <source>
        <dbReference type="EMBL" id="AHF10296.1"/>
    </source>
</evidence>
<dbReference type="Gene3D" id="3.30.429.10">
    <property type="entry name" value="Macrophage Migration Inhibitory Factor"/>
    <property type="match status" value="1"/>
</dbReference>
<dbReference type="SUPFAM" id="SSF55331">
    <property type="entry name" value="Tautomerase/MIF"/>
    <property type="match status" value="1"/>
</dbReference>
<dbReference type="PANTHER" id="PTHR35530:SF2">
    <property type="entry name" value="BSL4019 PROTEIN"/>
    <property type="match status" value="1"/>
</dbReference>
<dbReference type="PANTHER" id="PTHR35530">
    <property type="entry name" value="TAUTOMERASE-RELATED"/>
    <property type="match status" value="1"/>
</dbReference>
<dbReference type="PIRSF" id="PIRSF037799">
    <property type="entry name" value="Tautomer_YdcE_prd"/>
    <property type="match status" value="1"/>
</dbReference>
<accession>A0ABM5P6I7</accession>
<organism evidence="4 5">
    <name type="scientific">Dehalobacter restrictus (strain DSM 9455 / PER-K23)</name>
    <dbReference type="NCBI Taxonomy" id="871738"/>
    <lineage>
        <taxon>Bacteria</taxon>
        <taxon>Bacillati</taxon>
        <taxon>Bacillota</taxon>
        <taxon>Clostridia</taxon>
        <taxon>Eubacteriales</taxon>
        <taxon>Desulfitobacteriaceae</taxon>
        <taxon>Dehalobacter</taxon>
    </lineage>
</organism>
<dbReference type="InterPro" id="IPR004370">
    <property type="entry name" value="4-OT-like_dom"/>
</dbReference>
<dbReference type="Pfam" id="PF01361">
    <property type="entry name" value="Tautomerase"/>
    <property type="match status" value="1"/>
</dbReference>
<name>A0ABM5P6I7_DEHRP</name>
<feature type="domain" description="4-oxalocrotonate tautomerase-like" evidence="3">
    <location>
        <begin position="2"/>
        <end position="51"/>
    </location>
</feature>
<proteinExistence type="inferred from homology"/>
<reference evidence="4 5" key="1">
    <citation type="journal article" date="2013" name="Stand. Genomic Sci.">
        <title>Complete genome sequence of Dehalobacter restrictus PER-K23(T.).</title>
        <authorList>
            <person name="Kruse T."/>
            <person name="Maillard J."/>
            <person name="Goodwin L."/>
            <person name="Woyke T."/>
            <person name="Teshima H."/>
            <person name="Bruce D."/>
            <person name="Detter C."/>
            <person name="Tapia R."/>
            <person name="Han C."/>
            <person name="Huntemann M."/>
            <person name="Wei C.L."/>
            <person name="Han J."/>
            <person name="Chen A."/>
            <person name="Kyrpides N."/>
            <person name="Szeto E."/>
            <person name="Markowitz V."/>
            <person name="Ivanova N."/>
            <person name="Pagani I."/>
            <person name="Pati A."/>
            <person name="Pitluck S."/>
            <person name="Nolan M."/>
            <person name="Holliger C."/>
            <person name="Smidt H."/>
        </authorList>
    </citation>
    <scope>NUCLEOTIDE SEQUENCE [LARGE SCALE GENOMIC DNA]</scope>
    <source>
        <strain evidence="5">DSM 9455</strain>
    </source>
</reference>
<keyword evidence="5" id="KW-1185">Reference proteome</keyword>
<dbReference type="Proteomes" id="UP000018934">
    <property type="component" value="Chromosome"/>
</dbReference>
<evidence type="ECO:0000313" key="5">
    <source>
        <dbReference type="Proteomes" id="UP000018934"/>
    </source>
</evidence>
<evidence type="ECO:0000256" key="1">
    <source>
        <dbReference type="ARBA" id="ARBA00006723"/>
    </source>
</evidence>
<protein>
    <submittedName>
        <fullName evidence="4">4-oxalocrotonate tautomerase</fullName>
    </submittedName>
</protein>
<dbReference type="InterPro" id="IPR017284">
    <property type="entry name" value="Tautomerase_PptA"/>
</dbReference>
<evidence type="ECO:0000259" key="3">
    <source>
        <dbReference type="Pfam" id="PF01361"/>
    </source>
</evidence>
<comment type="similarity">
    <text evidence="1">Belongs to the 4-oxalocrotonate tautomerase family.</text>
</comment>
<evidence type="ECO:0000256" key="2">
    <source>
        <dbReference type="ARBA" id="ARBA00023235"/>
    </source>
</evidence>
<dbReference type="RefSeq" id="WP_025205828.1">
    <property type="nucleotide sequence ID" value="NZ_CP007033.1"/>
</dbReference>
<sequence>MPHIIVKLWPGRSDEQKIALADKMAEAMTEIMGIPDKNISVSFEEVAKEKWTEEVYNTDILAKESLLYKKPGY</sequence>